<evidence type="ECO:0000313" key="2">
    <source>
        <dbReference type="EMBL" id="MBB6636453.1"/>
    </source>
</evidence>
<keyword evidence="3" id="KW-1185">Reference proteome</keyword>
<feature type="transmembrane region" description="Helical" evidence="1">
    <location>
        <begin position="175"/>
        <end position="201"/>
    </location>
</feature>
<protein>
    <submittedName>
        <fullName evidence="2">Stage II sporulation protein M</fullName>
    </submittedName>
</protein>
<organism evidence="2 3">
    <name type="scientific">Cohnella thailandensis</name>
    <dbReference type="NCBI Taxonomy" id="557557"/>
    <lineage>
        <taxon>Bacteria</taxon>
        <taxon>Bacillati</taxon>
        <taxon>Bacillota</taxon>
        <taxon>Bacilli</taxon>
        <taxon>Bacillales</taxon>
        <taxon>Paenibacillaceae</taxon>
        <taxon>Cohnella</taxon>
    </lineage>
</organism>
<name>A0A841SVZ1_9BACL</name>
<proteinExistence type="predicted"/>
<dbReference type="RefSeq" id="WP_185121687.1">
    <property type="nucleotide sequence ID" value="NZ_JACJVQ010000018.1"/>
</dbReference>
<keyword evidence="1" id="KW-0472">Membrane</keyword>
<accession>A0A841SVZ1</accession>
<feature type="transmembrane region" description="Helical" evidence="1">
    <location>
        <begin position="75"/>
        <end position="98"/>
    </location>
</feature>
<dbReference type="Pfam" id="PF01944">
    <property type="entry name" value="SpoIIM"/>
    <property type="match status" value="1"/>
</dbReference>
<sequence>MFTKQGLKQNWRQVKPYVIFATMIFFASIIVGAAAQAPVDWLDKQLLQLQDMAREASESSNPQQTMFTTILSNNIYASLMSMFMGLMAGIMPIATLVLNGMIMGYLFGNVADQGVNIWPSIVKGILPHGVLEIPAILIACAYGVQLGITLLRGIFGSLIGRTDPWGKFKVSIRGVIPAVLLIVVLLLGAAAIESTLTYWLVSA</sequence>
<keyword evidence="1" id="KW-1133">Transmembrane helix</keyword>
<feature type="transmembrane region" description="Helical" evidence="1">
    <location>
        <begin position="17"/>
        <end position="37"/>
    </location>
</feature>
<evidence type="ECO:0000313" key="3">
    <source>
        <dbReference type="Proteomes" id="UP000535838"/>
    </source>
</evidence>
<dbReference type="Proteomes" id="UP000535838">
    <property type="component" value="Unassembled WGS sequence"/>
</dbReference>
<keyword evidence="1" id="KW-0812">Transmembrane</keyword>
<feature type="transmembrane region" description="Helical" evidence="1">
    <location>
        <begin position="133"/>
        <end position="155"/>
    </location>
</feature>
<dbReference type="InterPro" id="IPR002798">
    <property type="entry name" value="SpoIIM-like"/>
</dbReference>
<dbReference type="PANTHER" id="PTHR35337">
    <property type="entry name" value="SLR1478 PROTEIN"/>
    <property type="match status" value="1"/>
</dbReference>
<dbReference type="AlphaFoldDB" id="A0A841SVZ1"/>
<gene>
    <name evidence="2" type="ORF">H7B67_20220</name>
</gene>
<dbReference type="EMBL" id="JACJVQ010000018">
    <property type="protein sequence ID" value="MBB6636453.1"/>
    <property type="molecule type" value="Genomic_DNA"/>
</dbReference>
<dbReference type="PANTHER" id="PTHR35337:SF1">
    <property type="entry name" value="SLR1478 PROTEIN"/>
    <property type="match status" value="1"/>
</dbReference>
<comment type="caution">
    <text evidence="2">The sequence shown here is derived from an EMBL/GenBank/DDBJ whole genome shotgun (WGS) entry which is preliminary data.</text>
</comment>
<reference evidence="2 3" key="1">
    <citation type="submission" date="2020-08" db="EMBL/GenBank/DDBJ databases">
        <title>Cohnella phylogeny.</title>
        <authorList>
            <person name="Dunlap C."/>
        </authorList>
    </citation>
    <scope>NUCLEOTIDE SEQUENCE [LARGE SCALE GENOMIC DNA]</scope>
    <source>
        <strain evidence="2 3">DSM 25241</strain>
    </source>
</reference>
<evidence type="ECO:0000256" key="1">
    <source>
        <dbReference type="SAM" id="Phobius"/>
    </source>
</evidence>